<reference evidence="4" key="1">
    <citation type="journal article" date="2019" name="Int. J. Syst. Evol. Microbiol.">
        <title>The Global Catalogue of Microorganisms (GCM) 10K type strain sequencing project: providing services to taxonomists for standard genome sequencing and annotation.</title>
        <authorList>
            <consortium name="The Broad Institute Genomics Platform"/>
            <consortium name="The Broad Institute Genome Sequencing Center for Infectious Disease"/>
            <person name="Wu L."/>
            <person name="Ma J."/>
        </authorList>
    </citation>
    <scope>NUCLEOTIDE SEQUENCE [LARGE SCALE GENOMIC DNA]</scope>
    <source>
        <strain evidence="4">JCM 18303</strain>
    </source>
</reference>
<feature type="compositionally biased region" description="Low complexity" evidence="1">
    <location>
        <begin position="38"/>
        <end position="64"/>
    </location>
</feature>
<evidence type="ECO:0000256" key="2">
    <source>
        <dbReference type="SAM" id="SignalP"/>
    </source>
</evidence>
<evidence type="ECO:0008006" key="5">
    <source>
        <dbReference type="Google" id="ProtNLM"/>
    </source>
</evidence>
<dbReference type="EMBL" id="BAABJP010000015">
    <property type="protein sequence ID" value="GAA5157624.1"/>
    <property type="molecule type" value="Genomic_DNA"/>
</dbReference>
<keyword evidence="4" id="KW-1185">Reference proteome</keyword>
<feature type="chain" id="PRO_5045589873" description="Lipoprotein" evidence="2">
    <location>
        <begin position="30"/>
        <end position="159"/>
    </location>
</feature>
<comment type="caution">
    <text evidence="3">The sequence shown here is derived from an EMBL/GenBank/DDBJ whole genome shotgun (WGS) entry which is preliminary data.</text>
</comment>
<evidence type="ECO:0000256" key="1">
    <source>
        <dbReference type="SAM" id="MobiDB-lite"/>
    </source>
</evidence>
<name>A0ABP9Q7D7_9PSEU</name>
<accession>A0ABP9Q7D7</accession>
<organism evidence="3 4">
    <name type="scientific">Pseudonocardia eucalypti</name>
    <dbReference type="NCBI Taxonomy" id="648755"/>
    <lineage>
        <taxon>Bacteria</taxon>
        <taxon>Bacillati</taxon>
        <taxon>Actinomycetota</taxon>
        <taxon>Actinomycetes</taxon>
        <taxon>Pseudonocardiales</taxon>
        <taxon>Pseudonocardiaceae</taxon>
        <taxon>Pseudonocardia</taxon>
    </lineage>
</organism>
<dbReference type="PROSITE" id="PS51257">
    <property type="entry name" value="PROKAR_LIPOPROTEIN"/>
    <property type="match status" value="1"/>
</dbReference>
<dbReference type="Proteomes" id="UP001428817">
    <property type="component" value="Unassembled WGS sequence"/>
</dbReference>
<sequence length="159" mass="16646">MTKIHPPRLGVLGALVVAGGLALTGCAGNAGQAATASFGSAAQAQAAPAQAAPAQAAPAAVAEPAQPPSDNAEYCRRTDPLEVQLPEEDNRRLAANDLARQAKIWQEVQPFAPWGLRSDLQLLAKDYDALSTGAKTFPEALPEVRPAFARVMEHRKAIC</sequence>
<feature type="signal peptide" evidence="2">
    <location>
        <begin position="1"/>
        <end position="29"/>
    </location>
</feature>
<keyword evidence="2" id="KW-0732">Signal</keyword>
<protein>
    <recommendedName>
        <fullName evidence="5">Lipoprotein</fullName>
    </recommendedName>
</protein>
<evidence type="ECO:0000313" key="4">
    <source>
        <dbReference type="Proteomes" id="UP001428817"/>
    </source>
</evidence>
<proteinExistence type="predicted"/>
<gene>
    <name evidence="3" type="ORF">GCM10023321_36130</name>
</gene>
<dbReference type="RefSeq" id="WP_185059284.1">
    <property type="nucleotide sequence ID" value="NZ_BAABJP010000015.1"/>
</dbReference>
<feature type="region of interest" description="Disordered" evidence="1">
    <location>
        <begin position="38"/>
        <end position="74"/>
    </location>
</feature>
<evidence type="ECO:0000313" key="3">
    <source>
        <dbReference type="EMBL" id="GAA5157624.1"/>
    </source>
</evidence>